<dbReference type="STRING" id="55544.A0A4D9EQ66"/>
<dbReference type="GO" id="GO:0042274">
    <property type="term" value="P:ribosomal small subunit biogenesis"/>
    <property type="evidence" value="ECO:0007669"/>
    <property type="project" value="TreeGrafter"/>
</dbReference>
<dbReference type="SUPFAM" id="SSF48371">
    <property type="entry name" value="ARM repeat"/>
    <property type="match status" value="1"/>
</dbReference>
<keyword evidence="11" id="KW-1185">Reference proteome</keyword>
<comment type="subcellular location">
    <subcellularLocation>
        <location evidence="1">Nucleus</location>
        <location evidence="1">Nucleolus</location>
    </subcellularLocation>
</comment>
<reference evidence="10 11" key="1">
    <citation type="submission" date="2019-04" db="EMBL/GenBank/DDBJ databases">
        <title>Draft genome of the big-headed turtle Platysternon megacephalum.</title>
        <authorList>
            <person name="Gong S."/>
        </authorList>
    </citation>
    <scope>NUCLEOTIDE SEQUENCE [LARGE SCALE GENOMIC DNA]</scope>
    <source>
        <strain evidence="10">DO16091913</strain>
        <tissue evidence="10">Muscle</tissue>
    </source>
</reference>
<dbReference type="EMBL" id="QXTE01000042">
    <property type="protein sequence ID" value="TFK10313.1"/>
    <property type="molecule type" value="Genomic_DNA"/>
</dbReference>
<dbReference type="FunFam" id="1.25.40.180:FF:000032">
    <property type="entry name" value="Nucleolar MIF4G domain-containing protein 1"/>
    <property type="match status" value="1"/>
</dbReference>
<sequence>MRGRDTGATRCSLRGLPPRYSPPRCPPGPPQQVALLPQAAAQRAGRGWRLPRRDGGAQAVRSVTVGPAAGSMTRAAGARGGRGGSRQPGRLKKLRLAVQEFVQAAGGLSPPQPGLQPAGGRGRRSRRELRKEKRRLKRSRRRRLHHQEPDAGEEPGEPGAGRGAQTQGVGRCPLPAAVPASPPPGHQRQQRPRQEAKRLPQKGPSAAAAASARKRALLAANEEEEKEIRRLERRLGLSKRRKRGASSVPQSFARDGLGYVLGALEPEATLSGLYEESSEEEEAADEGRLDLDEGKDEVDKEDLDLESLDDDDQEGELDGEGEEEEEEEEERMEDTLETSEEAEVEGNWENERKVSGKLPMSPEDGGDHKPCKTKTSREEKSLCNRATKYVPPPVRRVDETMDDKKREELGRLKKTVKGLINRLSEPNLASISGQLEELYMTNSRKDMNETLTDVLMNACVTAAVMPVRLMMEHVLLVSILHHTVGIEVGAHFLEVVVRKFDEFYKSDAEGKECDNLFALIGHLYNFHVVHSLLIFDILKTLVSTFAEKDIELILLLLKNVGFSLRKDDALALKDLISEAQNKANAVGKKFEDQSRIRFMLETMLALKNNDMRKIPGYDPEPVEKLRKLQRTLVHNSGAGRETQLRVSLESLLNADQVGRWWIVGSSWSGAPMIDSTSSKTQHKLPVGKMSSKILELARKQRMNTDIRRNIFCVLMSSEDFLDAFEKLLKLGLKDQQEREIVHVLIDCCLQEKTYNPFYAYLANKFCEYDRRFQMTFQFSIWDKIRDLGNLSTTTFSNLVSLLAHLLKTKSLSLSVFKVVEFSELDKPKVHFLRQVLYILLIKTDLEELTSIFGRLTDNPKLGMLREGLKLFLSHFFLKNVQAHKSAEEASLLKERVELVSRTLQARESRLKL</sequence>
<comment type="caution">
    <text evidence="10">The sequence shown here is derived from an EMBL/GenBank/DDBJ whole genome shotgun (WGS) entry which is preliminary data.</text>
</comment>
<feature type="domain" description="MI" evidence="9">
    <location>
        <begin position="705"/>
        <end position="821"/>
    </location>
</feature>
<keyword evidence="3" id="KW-0539">Nucleus</keyword>
<evidence type="ECO:0000256" key="7">
    <source>
        <dbReference type="ARBA" id="ARBA00075714"/>
    </source>
</evidence>
<feature type="compositionally biased region" description="Basic and acidic residues" evidence="8">
    <location>
        <begin position="365"/>
        <end position="380"/>
    </location>
</feature>
<dbReference type="SMART" id="SM00544">
    <property type="entry name" value="MA3"/>
    <property type="match status" value="1"/>
</dbReference>
<dbReference type="Proteomes" id="UP000297703">
    <property type="component" value="Unassembled WGS sequence"/>
</dbReference>
<dbReference type="GO" id="GO:0005730">
    <property type="term" value="C:nucleolus"/>
    <property type="evidence" value="ECO:0007669"/>
    <property type="project" value="UniProtKB-SubCell"/>
</dbReference>
<dbReference type="PANTHER" id="PTHR18034:SF4">
    <property type="entry name" value="NUCLEOLAR MIF4G DOMAIN-CONTAINING PROTEIN 1"/>
    <property type="match status" value="1"/>
</dbReference>
<reference evidence="10 11" key="2">
    <citation type="submission" date="2019-04" db="EMBL/GenBank/DDBJ databases">
        <title>The genome sequence of big-headed turtle.</title>
        <authorList>
            <person name="Gong S."/>
        </authorList>
    </citation>
    <scope>NUCLEOTIDE SEQUENCE [LARGE SCALE GENOMIC DNA]</scope>
    <source>
        <strain evidence="10">DO16091913</strain>
        <tissue evidence="10">Muscle</tissue>
    </source>
</reference>
<dbReference type="InterPro" id="IPR016024">
    <property type="entry name" value="ARM-type_fold"/>
</dbReference>
<comment type="subunit">
    <text evidence="5">May interact with EIF4A1, EIF4A2 and EIF4A3. Interacts with PPP1CA and PPP1CC.</text>
</comment>
<name>A0A4D9EQ66_9SAUR</name>
<dbReference type="OrthoDB" id="10260961at2759"/>
<proteinExistence type="inferred from homology"/>
<gene>
    <name evidence="10" type="ORF">DR999_PMT06564</name>
</gene>
<organism evidence="10 11">
    <name type="scientific">Platysternon megacephalum</name>
    <name type="common">big-headed turtle</name>
    <dbReference type="NCBI Taxonomy" id="55544"/>
    <lineage>
        <taxon>Eukaryota</taxon>
        <taxon>Metazoa</taxon>
        <taxon>Chordata</taxon>
        <taxon>Craniata</taxon>
        <taxon>Vertebrata</taxon>
        <taxon>Euteleostomi</taxon>
        <taxon>Archelosauria</taxon>
        <taxon>Testudinata</taxon>
        <taxon>Testudines</taxon>
        <taxon>Cryptodira</taxon>
        <taxon>Durocryptodira</taxon>
        <taxon>Testudinoidea</taxon>
        <taxon>Platysternidae</taxon>
        <taxon>Platysternon</taxon>
    </lineage>
</organism>
<evidence type="ECO:0000256" key="1">
    <source>
        <dbReference type="ARBA" id="ARBA00004604"/>
    </source>
</evidence>
<dbReference type="InterPro" id="IPR003891">
    <property type="entry name" value="Initiation_fac_eIF4g_MI"/>
</dbReference>
<dbReference type="InterPro" id="IPR050781">
    <property type="entry name" value="CWC22_splicing_factor"/>
</dbReference>
<dbReference type="Pfam" id="PF02847">
    <property type="entry name" value="MA3"/>
    <property type="match status" value="1"/>
</dbReference>
<evidence type="ECO:0000256" key="6">
    <source>
        <dbReference type="ARBA" id="ARBA00072504"/>
    </source>
</evidence>
<feature type="compositionally biased region" description="Pro residues" evidence="8">
    <location>
        <begin position="19"/>
        <end position="30"/>
    </location>
</feature>
<feature type="region of interest" description="Disordered" evidence="8">
    <location>
        <begin position="65"/>
        <end position="256"/>
    </location>
</feature>
<dbReference type="SMART" id="SM00543">
    <property type="entry name" value="MIF4G"/>
    <property type="match status" value="1"/>
</dbReference>
<dbReference type="Gene3D" id="1.25.40.180">
    <property type="match status" value="1"/>
</dbReference>
<dbReference type="PANTHER" id="PTHR18034">
    <property type="entry name" value="CELL CYCLE CONTROL PROTEIN CWF22-RELATED"/>
    <property type="match status" value="1"/>
</dbReference>
<evidence type="ECO:0000256" key="4">
    <source>
        <dbReference type="ARBA" id="ARBA00054269"/>
    </source>
</evidence>
<evidence type="ECO:0000313" key="10">
    <source>
        <dbReference type="EMBL" id="TFK10313.1"/>
    </source>
</evidence>
<comment type="function">
    <text evidence="4">Plays a role in targeting PPP1CA to the nucleolus.</text>
</comment>
<dbReference type="Pfam" id="PF02854">
    <property type="entry name" value="MIF4G"/>
    <property type="match status" value="1"/>
</dbReference>
<feature type="region of interest" description="Disordered" evidence="8">
    <location>
        <begin position="1"/>
        <end position="30"/>
    </location>
</feature>
<feature type="compositionally biased region" description="Basic and acidic residues" evidence="8">
    <location>
        <begin position="226"/>
        <end position="235"/>
    </location>
</feature>
<dbReference type="AlphaFoldDB" id="A0A4D9EQ66"/>
<dbReference type="GO" id="GO:0003723">
    <property type="term" value="F:RNA binding"/>
    <property type="evidence" value="ECO:0007669"/>
    <property type="project" value="InterPro"/>
</dbReference>
<protein>
    <recommendedName>
        <fullName evidence="6">Nucleolar MIF4G domain-containing protein 1</fullName>
    </recommendedName>
    <alternativeName>
        <fullName evidence="7">SGD1 homolog</fullName>
    </alternativeName>
</protein>
<feature type="compositionally biased region" description="Basic residues" evidence="8">
    <location>
        <begin position="121"/>
        <end position="145"/>
    </location>
</feature>
<evidence type="ECO:0000256" key="8">
    <source>
        <dbReference type="SAM" id="MobiDB-lite"/>
    </source>
</evidence>
<dbReference type="PROSITE" id="PS51366">
    <property type="entry name" value="MI"/>
    <property type="match status" value="1"/>
</dbReference>
<evidence type="ECO:0000256" key="3">
    <source>
        <dbReference type="ARBA" id="ARBA00023242"/>
    </source>
</evidence>
<comment type="similarity">
    <text evidence="2">Belongs to the CWC22 family.</text>
</comment>
<evidence type="ECO:0000313" key="11">
    <source>
        <dbReference type="Proteomes" id="UP000297703"/>
    </source>
</evidence>
<evidence type="ECO:0000259" key="9">
    <source>
        <dbReference type="PROSITE" id="PS51366"/>
    </source>
</evidence>
<evidence type="ECO:0000256" key="5">
    <source>
        <dbReference type="ARBA" id="ARBA00063784"/>
    </source>
</evidence>
<feature type="region of interest" description="Disordered" evidence="8">
    <location>
        <begin position="270"/>
        <end position="380"/>
    </location>
</feature>
<evidence type="ECO:0000256" key="2">
    <source>
        <dbReference type="ARBA" id="ARBA00006856"/>
    </source>
</evidence>
<feature type="compositionally biased region" description="Low complexity" evidence="8">
    <location>
        <begin position="68"/>
        <end position="77"/>
    </location>
</feature>
<feature type="compositionally biased region" description="Acidic residues" evidence="8">
    <location>
        <begin position="293"/>
        <end position="348"/>
    </location>
</feature>
<accession>A0A4D9EQ66</accession>
<dbReference type="InterPro" id="IPR003890">
    <property type="entry name" value="MIF4G-like_typ-3"/>
</dbReference>